<comment type="caution">
    <text evidence="4">The sequence shown here is derived from an EMBL/GenBank/DDBJ whole genome shotgun (WGS) entry which is preliminary data.</text>
</comment>
<dbReference type="Gene3D" id="1.20.1280.50">
    <property type="match status" value="1"/>
</dbReference>
<feature type="domain" description="F-box" evidence="3">
    <location>
        <begin position="2"/>
        <end position="52"/>
    </location>
</feature>
<dbReference type="Gramene" id="OE9A013815T1">
    <property type="protein sequence ID" value="OE9A013815C1"/>
    <property type="gene ID" value="OE9A013815"/>
</dbReference>
<keyword evidence="1" id="KW-0175">Coiled coil</keyword>
<dbReference type="InterPro" id="IPR001810">
    <property type="entry name" value="F-box_dom"/>
</dbReference>
<evidence type="ECO:0000256" key="2">
    <source>
        <dbReference type="SAM" id="MobiDB-lite"/>
    </source>
</evidence>
<dbReference type="InterPro" id="IPR036047">
    <property type="entry name" value="F-box-like_dom_sf"/>
</dbReference>
<keyword evidence="5" id="KW-1185">Reference proteome</keyword>
<evidence type="ECO:0000259" key="3">
    <source>
        <dbReference type="Pfam" id="PF12937"/>
    </source>
</evidence>
<reference evidence="4 5" key="1">
    <citation type="submission" date="2019-12" db="EMBL/GenBank/DDBJ databases">
        <authorList>
            <person name="Alioto T."/>
            <person name="Alioto T."/>
            <person name="Gomez Garrido J."/>
        </authorList>
    </citation>
    <scope>NUCLEOTIDE SEQUENCE [LARGE SCALE GENOMIC DNA]</scope>
</reference>
<accession>A0A8S0SFQ6</accession>
<dbReference type="EMBL" id="CACTIH010005427">
    <property type="protein sequence ID" value="CAA2991697.1"/>
    <property type="molecule type" value="Genomic_DNA"/>
</dbReference>
<dbReference type="OrthoDB" id="3219396at2759"/>
<feature type="compositionally biased region" description="Basic residues" evidence="2">
    <location>
        <begin position="240"/>
        <end position="254"/>
    </location>
</feature>
<gene>
    <name evidence="4" type="ORF">OLEA9_A013815</name>
</gene>
<evidence type="ECO:0000313" key="5">
    <source>
        <dbReference type="Proteomes" id="UP000594638"/>
    </source>
</evidence>
<feature type="coiled-coil region" evidence="1">
    <location>
        <begin position="108"/>
        <end position="135"/>
    </location>
</feature>
<organism evidence="4 5">
    <name type="scientific">Olea europaea subsp. europaea</name>
    <dbReference type="NCBI Taxonomy" id="158383"/>
    <lineage>
        <taxon>Eukaryota</taxon>
        <taxon>Viridiplantae</taxon>
        <taxon>Streptophyta</taxon>
        <taxon>Embryophyta</taxon>
        <taxon>Tracheophyta</taxon>
        <taxon>Spermatophyta</taxon>
        <taxon>Magnoliopsida</taxon>
        <taxon>eudicotyledons</taxon>
        <taxon>Gunneridae</taxon>
        <taxon>Pentapetalae</taxon>
        <taxon>asterids</taxon>
        <taxon>lamiids</taxon>
        <taxon>Lamiales</taxon>
        <taxon>Oleaceae</taxon>
        <taxon>Oleeae</taxon>
        <taxon>Olea</taxon>
    </lineage>
</organism>
<dbReference type="AlphaFoldDB" id="A0A8S0SFQ6"/>
<name>A0A8S0SFQ6_OLEEU</name>
<sequence>MLVLPDELCGRILELGILSKTLNYKDLCCLSITCRRLYRLSAEDSHWSSLLFADFPSSQNDTKFNKNDNNFKNNGASSSTASSKTKILYKIRYEKDREQKRLACRRVVLRIESQIAEHLRKIREIKLQSSEEKERMNKTAAELLNLHKIRQASVALNVWQPDIVRGRQKQMVQQCNVPVDSRINALEMDLRLCEQQIAGYDNALRIEKQRLDAAKGRLASVKYHPLQDFSLTSSQPDEHRKRRKKSKRSSALKI</sequence>
<evidence type="ECO:0000256" key="1">
    <source>
        <dbReference type="SAM" id="Coils"/>
    </source>
</evidence>
<dbReference type="GO" id="GO:0005886">
    <property type="term" value="C:plasma membrane"/>
    <property type="evidence" value="ECO:0007669"/>
    <property type="project" value="EnsemblPlants"/>
</dbReference>
<dbReference type="Pfam" id="PF12937">
    <property type="entry name" value="F-box-like"/>
    <property type="match status" value="1"/>
</dbReference>
<dbReference type="Proteomes" id="UP000594638">
    <property type="component" value="Unassembled WGS sequence"/>
</dbReference>
<dbReference type="SUPFAM" id="SSF81383">
    <property type="entry name" value="F-box domain"/>
    <property type="match status" value="1"/>
</dbReference>
<evidence type="ECO:0000313" key="4">
    <source>
        <dbReference type="EMBL" id="CAA2991697.1"/>
    </source>
</evidence>
<feature type="region of interest" description="Disordered" evidence="2">
    <location>
        <begin position="230"/>
        <end position="254"/>
    </location>
</feature>
<proteinExistence type="predicted"/>
<dbReference type="GO" id="GO:0005634">
    <property type="term" value="C:nucleus"/>
    <property type="evidence" value="ECO:0007669"/>
    <property type="project" value="EnsemblPlants"/>
</dbReference>
<protein>
    <submittedName>
        <fullName evidence="4">F-box SKIP24</fullName>
    </submittedName>
</protein>